<evidence type="ECO:0008006" key="3">
    <source>
        <dbReference type="Google" id="ProtNLM"/>
    </source>
</evidence>
<dbReference type="OrthoDB" id="7984201at2759"/>
<sequence length="376" mass="40668">MLSFTSTNPRPSHITPKALSAFISQTIVVLGLVLTLISNTVCAKQLNYPTDDKGDLCNGHALLCLRAFNDISFLGTRASAAYGDKGNSTLPITQYKDIKTQLADGVRALDFNLFPDPGGSSDIHVCFPDCSVIDSGSLQDILSQVASWLNDNPRNVVSIFLENTGGVPSAGVADAFKGAGLDTKALKADPTAGWPTLGEIIGDDKSIVVFGDKGSIVDGKIPYILPYNQNMLIVDQTKVTDKSWQCGPYGDHGSKSTLMIPHFYLQSANVNGKQYDNLPYPVDLSLMNSWKLMEHTQQCRGAQAIWANFIMVDFYDQGNSKDMLLGFNSLPIPGDKVSNYYPDFKAYGGGSSTIQKPTLLAICLLSILTTCFGLRI</sequence>
<dbReference type="Proteomes" id="UP001150538">
    <property type="component" value="Unassembled WGS sequence"/>
</dbReference>
<evidence type="ECO:0000313" key="2">
    <source>
        <dbReference type="Proteomes" id="UP001150538"/>
    </source>
</evidence>
<dbReference type="InterPro" id="IPR051057">
    <property type="entry name" value="PI-PLC_domain"/>
</dbReference>
<dbReference type="GO" id="GO:0006629">
    <property type="term" value="P:lipid metabolic process"/>
    <property type="evidence" value="ECO:0007669"/>
    <property type="project" value="InterPro"/>
</dbReference>
<dbReference type="PANTHER" id="PTHR13593">
    <property type="match status" value="1"/>
</dbReference>
<dbReference type="PANTHER" id="PTHR13593:SF140">
    <property type="entry name" value="PLC-LIKE PHOSPHODIESTERASE"/>
    <property type="match status" value="1"/>
</dbReference>
<proteinExistence type="predicted"/>
<name>A0A9W7ZZE5_9FUNG</name>
<dbReference type="EMBL" id="JANBPU010000071">
    <property type="protein sequence ID" value="KAJ1917464.1"/>
    <property type="molecule type" value="Genomic_DNA"/>
</dbReference>
<dbReference type="Pfam" id="PF26146">
    <property type="entry name" value="PI-PLC_X"/>
    <property type="match status" value="1"/>
</dbReference>
<dbReference type="InterPro" id="IPR017946">
    <property type="entry name" value="PLC-like_Pdiesterase_TIM-brl"/>
</dbReference>
<evidence type="ECO:0000313" key="1">
    <source>
        <dbReference type="EMBL" id="KAJ1917464.1"/>
    </source>
</evidence>
<dbReference type="Gene3D" id="3.20.20.190">
    <property type="entry name" value="Phosphatidylinositol (PI) phosphodiesterase"/>
    <property type="match status" value="1"/>
</dbReference>
<reference evidence="1" key="1">
    <citation type="submission" date="2022-07" db="EMBL/GenBank/DDBJ databases">
        <title>Phylogenomic reconstructions and comparative analyses of Kickxellomycotina fungi.</title>
        <authorList>
            <person name="Reynolds N.K."/>
            <person name="Stajich J.E."/>
            <person name="Barry K."/>
            <person name="Grigoriev I.V."/>
            <person name="Crous P."/>
            <person name="Smith M.E."/>
        </authorList>
    </citation>
    <scope>NUCLEOTIDE SEQUENCE</scope>
    <source>
        <strain evidence="1">NBRC 100468</strain>
    </source>
</reference>
<dbReference type="SUPFAM" id="SSF51695">
    <property type="entry name" value="PLC-like phosphodiesterases"/>
    <property type="match status" value="1"/>
</dbReference>
<organism evidence="1 2">
    <name type="scientific">Mycoemilia scoparia</name>
    <dbReference type="NCBI Taxonomy" id="417184"/>
    <lineage>
        <taxon>Eukaryota</taxon>
        <taxon>Fungi</taxon>
        <taxon>Fungi incertae sedis</taxon>
        <taxon>Zoopagomycota</taxon>
        <taxon>Kickxellomycotina</taxon>
        <taxon>Kickxellomycetes</taxon>
        <taxon>Kickxellales</taxon>
        <taxon>Kickxellaceae</taxon>
        <taxon>Mycoemilia</taxon>
    </lineage>
</organism>
<comment type="caution">
    <text evidence="1">The sequence shown here is derived from an EMBL/GenBank/DDBJ whole genome shotgun (WGS) entry which is preliminary data.</text>
</comment>
<gene>
    <name evidence="1" type="ORF">H4219_003207</name>
</gene>
<protein>
    <recommendedName>
        <fullName evidence="3">PLC-like phosphodiesterase</fullName>
    </recommendedName>
</protein>
<accession>A0A9W7ZZE5</accession>
<dbReference type="AlphaFoldDB" id="A0A9W7ZZE5"/>
<dbReference type="GO" id="GO:0008081">
    <property type="term" value="F:phosphoric diester hydrolase activity"/>
    <property type="evidence" value="ECO:0007669"/>
    <property type="project" value="InterPro"/>
</dbReference>
<keyword evidence="2" id="KW-1185">Reference proteome</keyword>